<sequence length="341" mass="36899">MSLSAFFISFRTANALFAGPVDPCLSRCHSTISKITTFRINVLKMGMMMEKRLPGLDLDALRSFVTGMECGSFAQAALRLSRSTSAVSAQLKKLESQCGAALVVKQGRHLALTAEGEKLMSYARRLLALNDETLRALQGERLTGEIHLGMQEDFGESLMPGILGQFKRHHPQVRIVARVDRNGPLRQALAEEALDLALLWQTEDQGPGLGLCPLAWIAHSDLDIRALLVSGEPLPLVMFDSPCLMRSRAIACLDAAGIPWQVVFVSHSLSGIWAAVQAGLGLTIRTRIGMPGNLRPAGGLLPAPGSLAVSLRQTPREEHHSAAVALLGELMTEALQGWLDR</sequence>
<dbReference type="HOGENOM" id="CLU_039613_1_0_6"/>
<dbReference type="PROSITE" id="PS50931">
    <property type="entry name" value="HTH_LYSR"/>
    <property type="match status" value="1"/>
</dbReference>
<dbReference type="GO" id="GO:0003700">
    <property type="term" value="F:DNA-binding transcription factor activity"/>
    <property type="evidence" value="ECO:0007669"/>
    <property type="project" value="InterPro"/>
</dbReference>
<evidence type="ECO:0000259" key="5">
    <source>
        <dbReference type="PROSITE" id="PS50931"/>
    </source>
</evidence>
<dbReference type="Pfam" id="PF03466">
    <property type="entry name" value="LysR_substrate"/>
    <property type="match status" value="1"/>
</dbReference>
<dbReference type="EMBL" id="CP006918">
    <property type="protein sequence ID" value="AHM79414.1"/>
    <property type="molecule type" value="Genomic_DNA"/>
</dbReference>
<dbReference type="AlphaFoldDB" id="W8UHL9"/>
<keyword evidence="4" id="KW-0804">Transcription</keyword>
<dbReference type="Pfam" id="PF00126">
    <property type="entry name" value="HTH_1"/>
    <property type="match status" value="1"/>
</dbReference>
<dbReference type="SUPFAM" id="SSF53850">
    <property type="entry name" value="Periplasmic binding protein-like II"/>
    <property type="match status" value="1"/>
</dbReference>
<keyword evidence="2" id="KW-0805">Transcription regulation</keyword>
<evidence type="ECO:0000256" key="1">
    <source>
        <dbReference type="ARBA" id="ARBA00009437"/>
    </source>
</evidence>
<dbReference type="Gene3D" id="3.40.190.10">
    <property type="entry name" value="Periplasmic binding protein-like II"/>
    <property type="match status" value="2"/>
</dbReference>
<dbReference type="GO" id="GO:0003677">
    <property type="term" value="F:DNA binding"/>
    <property type="evidence" value="ECO:0007669"/>
    <property type="project" value="UniProtKB-KW"/>
</dbReference>
<keyword evidence="3" id="KW-0238">DNA-binding</keyword>
<comment type="similarity">
    <text evidence="1">Belongs to the LysR transcriptional regulatory family.</text>
</comment>
<organism evidence="6 7">
    <name type="scientific">Klebsiella pneumoniae 30684/NJST258_2</name>
    <dbReference type="NCBI Taxonomy" id="1420013"/>
    <lineage>
        <taxon>Bacteria</taxon>
        <taxon>Pseudomonadati</taxon>
        <taxon>Pseudomonadota</taxon>
        <taxon>Gammaproteobacteria</taxon>
        <taxon>Enterobacterales</taxon>
        <taxon>Enterobacteriaceae</taxon>
        <taxon>Klebsiella/Raoultella group</taxon>
        <taxon>Klebsiella</taxon>
        <taxon>Klebsiella pneumoniae complex</taxon>
    </lineage>
</organism>
<dbReference type="InterPro" id="IPR000847">
    <property type="entry name" value="LysR_HTH_N"/>
</dbReference>
<name>W8UHL9_KLEPN</name>
<dbReference type="InterPro" id="IPR036390">
    <property type="entry name" value="WH_DNA-bd_sf"/>
</dbReference>
<dbReference type="PANTHER" id="PTHR30579">
    <property type="entry name" value="TRANSCRIPTIONAL REGULATOR"/>
    <property type="match status" value="1"/>
</dbReference>
<dbReference type="PANTHER" id="PTHR30579:SF7">
    <property type="entry name" value="HTH-TYPE TRANSCRIPTIONAL REGULATOR LRHA-RELATED"/>
    <property type="match status" value="1"/>
</dbReference>
<gene>
    <name evidence="6" type="ORF">KPNJ2_02634</name>
</gene>
<dbReference type="Gene3D" id="1.10.10.10">
    <property type="entry name" value="Winged helix-like DNA-binding domain superfamily/Winged helix DNA-binding domain"/>
    <property type="match status" value="1"/>
</dbReference>
<evidence type="ECO:0000256" key="2">
    <source>
        <dbReference type="ARBA" id="ARBA00023015"/>
    </source>
</evidence>
<dbReference type="PATRIC" id="fig|1420013.3.peg.2484"/>
<dbReference type="InterPro" id="IPR050176">
    <property type="entry name" value="LTTR"/>
</dbReference>
<protein>
    <recommendedName>
        <fullName evidence="5">HTH lysR-type domain-containing protein</fullName>
    </recommendedName>
</protein>
<evidence type="ECO:0000313" key="7">
    <source>
        <dbReference type="Proteomes" id="UP000019586"/>
    </source>
</evidence>
<evidence type="ECO:0000256" key="4">
    <source>
        <dbReference type="ARBA" id="ARBA00023163"/>
    </source>
</evidence>
<dbReference type="Proteomes" id="UP000019586">
    <property type="component" value="Chromosome"/>
</dbReference>
<dbReference type="InterPro" id="IPR036388">
    <property type="entry name" value="WH-like_DNA-bd_sf"/>
</dbReference>
<evidence type="ECO:0000256" key="3">
    <source>
        <dbReference type="ARBA" id="ARBA00023125"/>
    </source>
</evidence>
<evidence type="ECO:0000313" key="6">
    <source>
        <dbReference type="EMBL" id="AHM79414.1"/>
    </source>
</evidence>
<dbReference type="SUPFAM" id="SSF46785">
    <property type="entry name" value="Winged helix' DNA-binding domain"/>
    <property type="match status" value="1"/>
</dbReference>
<proteinExistence type="inferred from homology"/>
<accession>W8UHL9</accession>
<reference evidence="6 7" key="1">
    <citation type="journal article" date="2014" name="Proc. Natl. Acad. Sci. U.S.A.">
        <title>Molecular dissection of the evolution of carbapenem-resistant multilocus sequence type 258 Klebsiella pneumoniae.</title>
        <authorList>
            <person name="Deleo F.R."/>
            <person name="Chen L."/>
            <person name="Porcella S.F."/>
            <person name="Martens C.A."/>
            <person name="Kobayashi S.D."/>
            <person name="Porter A.R."/>
            <person name="Chavda K.D."/>
            <person name="Jacobs M.R."/>
            <person name="Mathema B."/>
            <person name="Olsen R.J."/>
            <person name="Bonomo R.A."/>
            <person name="Musser J.M."/>
            <person name="Kreiswirth B.N."/>
        </authorList>
    </citation>
    <scope>NUCLEOTIDE SEQUENCE [LARGE SCALE GENOMIC DNA]</scope>
    <source>
        <strain evidence="6">30684/NJST258_2</strain>
    </source>
</reference>
<dbReference type="InterPro" id="IPR005119">
    <property type="entry name" value="LysR_subst-bd"/>
</dbReference>
<feature type="domain" description="HTH lysR-type" evidence="5">
    <location>
        <begin position="56"/>
        <end position="113"/>
    </location>
</feature>
<dbReference type="KEGG" id="kps:KPNJ2_02634"/>